<reference evidence="2 3" key="1">
    <citation type="journal article" date="2016" name="Nat. Commun.">
        <title>Thousands of microbial genomes shed light on interconnected biogeochemical processes in an aquifer system.</title>
        <authorList>
            <person name="Anantharaman K."/>
            <person name="Brown C.T."/>
            <person name="Hug L.A."/>
            <person name="Sharon I."/>
            <person name="Castelle C.J."/>
            <person name="Probst A.J."/>
            <person name="Thomas B.C."/>
            <person name="Singh A."/>
            <person name="Wilkins M.J."/>
            <person name="Karaoz U."/>
            <person name="Brodie E.L."/>
            <person name="Williams K.H."/>
            <person name="Hubbard S.S."/>
            <person name="Banfield J.F."/>
        </authorList>
    </citation>
    <scope>NUCLEOTIDE SEQUENCE [LARGE SCALE GENOMIC DNA]</scope>
</reference>
<dbReference type="EMBL" id="MFLL01000029">
    <property type="protein sequence ID" value="OGG68708.1"/>
    <property type="molecule type" value="Genomic_DNA"/>
</dbReference>
<dbReference type="AlphaFoldDB" id="A0A1F6E4X7"/>
<gene>
    <name evidence="2" type="ORF">A3C20_02170</name>
</gene>
<proteinExistence type="predicted"/>
<keyword evidence="1" id="KW-1133">Transmembrane helix</keyword>
<keyword evidence="1" id="KW-0812">Transmembrane</keyword>
<evidence type="ECO:0000313" key="3">
    <source>
        <dbReference type="Proteomes" id="UP000176914"/>
    </source>
</evidence>
<organism evidence="2 3">
    <name type="scientific">Candidatus Kaiserbacteria bacterium RIFCSPHIGHO2_02_FULL_55_25</name>
    <dbReference type="NCBI Taxonomy" id="1798498"/>
    <lineage>
        <taxon>Bacteria</taxon>
        <taxon>Candidatus Kaiseribacteriota</taxon>
    </lineage>
</organism>
<dbReference type="Proteomes" id="UP000176914">
    <property type="component" value="Unassembled WGS sequence"/>
</dbReference>
<protein>
    <submittedName>
        <fullName evidence="2">Uncharacterized protein</fullName>
    </submittedName>
</protein>
<comment type="caution">
    <text evidence="2">The sequence shown here is derived from an EMBL/GenBank/DDBJ whole genome shotgun (WGS) entry which is preliminary data.</text>
</comment>
<keyword evidence="1" id="KW-0472">Membrane</keyword>
<feature type="transmembrane region" description="Helical" evidence="1">
    <location>
        <begin position="29"/>
        <end position="52"/>
    </location>
</feature>
<sequence length="69" mass="7942">MDEELKQRMAMLERKIDAIYQTTEKTRKYFLWTLIVTLALVVLPAVGLLFAVPMFMATYSSLGDITNIQ</sequence>
<name>A0A1F6E4X7_9BACT</name>
<evidence type="ECO:0000256" key="1">
    <source>
        <dbReference type="SAM" id="Phobius"/>
    </source>
</evidence>
<evidence type="ECO:0000313" key="2">
    <source>
        <dbReference type="EMBL" id="OGG68708.1"/>
    </source>
</evidence>
<accession>A0A1F6E4X7</accession>